<keyword evidence="2" id="KW-1185">Reference proteome</keyword>
<evidence type="ECO:0008006" key="3">
    <source>
        <dbReference type="Google" id="ProtNLM"/>
    </source>
</evidence>
<sequence>MASQNLHDDVLRNMLSYLDQHTLRAVLNTSMYLSGIATPLIVRDVILKRYPKQIECFCQFALKKNLCQGIRRLTMVGNSVSSLHKYAGCGLVEVLRASTRLEGLALDMRLLRCYSPLSDWLAKCWPSLPLTLSNITLQNVRKLVNRTDLTLQFSPSFREKTNLGWFFDLTAKTVRRLTIHDFPDSGAYYFYADWHDNSLRNLVWPRLRSFESAWDEQLLFLGQYCRNLRRIRVNGYCGGPIHLSYLQERMLHQGCQLSSLHIPVAVASQVSFDNLIPPACIFPRIAKFAKSLKFLSLEVGKDCPLDVLFEAVVSMAVTEQECDWHAFSELRYLALTMTPRAPSSTGNGASVETHHPGLLAILWLEIFPQLEYLELEARGIKSWERSWWRPDGSGGNRVVPESEGLSARERFEWEGVL</sequence>
<evidence type="ECO:0000313" key="2">
    <source>
        <dbReference type="Proteomes" id="UP000030671"/>
    </source>
</evidence>
<dbReference type="HOGENOM" id="CLU_041162_0_0_1"/>
<dbReference type="RefSeq" id="XP_009551106.1">
    <property type="nucleotide sequence ID" value="XM_009552811.1"/>
</dbReference>
<protein>
    <recommendedName>
        <fullName evidence="3">F-box domain-containing protein</fullName>
    </recommendedName>
</protein>
<dbReference type="Proteomes" id="UP000030671">
    <property type="component" value="Unassembled WGS sequence"/>
</dbReference>
<gene>
    <name evidence="1" type="ORF">HETIRDRAFT_429779</name>
</gene>
<dbReference type="KEGG" id="hir:HETIRDRAFT_429779"/>
<name>W4JVQ8_HETIT</name>
<dbReference type="GeneID" id="20674381"/>
<evidence type="ECO:0000313" key="1">
    <source>
        <dbReference type="EMBL" id="ETW77627.1"/>
    </source>
</evidence>
<dbReference type="OrthoDB" id="2780918at2759"/>
<dbReference type="AlphaFoldDB" id="W4JVQ8"/>
<proteinExistence type="predicted"/>
<dbReference type="InParanoid" id="W4JVQ8"/>
<reference evidence="1 2" key="1">
    <citation type="journal article" date="2012" name="New Phytol.">
        <title>Insight into trade-off between wood decay and parasitism from the genome of a fungal forest pathogen.</title>
        <authorList>
            <person name="Olson A."/>
            <person name="Aerts A."/>
            <person name="Asiegbu F."/>
            <person name="Belbahri L."/>
            <person name="Bouzid O."/>
            <person name="Broberg A."/>
            <person name="Canback B."/>
            <person name="Coutinho P.M."/>
            <person name="Cullen D."/>
            <person name="Dalman K."/>
            <person name="Deflorio G."/>
            <person name="van Diepen L.T."/>
            <person name="Dunand C."/>
            <person name="Duplessis S."/>
            <person name="Durling M."/>
            <person name="Gonthier P."/>
            <person name="Grimwood J."/>
            <person name="Fossdal C.G."/>
            <person name="Hansson D."/>
            <person name="Henrissat B."/>
            <person name="Hietala A."/>
            <person name="Himmelstrand K."/>
            <person name="Hoffmeister D."/>
            <person name="Hogberg N."/>
            <person name="James T.Y."/>
            <person name="Karlsson M."/>
            <person name="Kohler A."/>
            <person name="Kues U."/>
            <person name="Lee Y.H."/>
            <person name="Lin Y.C."/>
            <person name="Lind M."/>
            <person name="Lindquist E."/>
            <person name="Lombard V."/>
            <person name="Lucas S."/>
            <person name="Lunden K."/>
            <person name="Morin E."/>
            <person name="Murat C."/>
            <person name="Park J."/>
            <person name="Raffaello T."/>
            <person name="Rouze P."/>
            <person name="Salamov A."/>
            <person name="Schmutz J."/>
            <person name="Solheim H."/>
            <person name="Stahlberg J."/>
            <person name="Velez H."/>
            <person name="de Vries R.P."/>
            <person name="Wiebenga A."/>
            <person name="Woodward S."/>
            <person name="Yakovlev I."/>
            <person name="Garbelotto M."/>
            <person name="Martin F."/>
            <person name="Grigoriev I.V."/>
            <person name="Stenlid J."/>
        </authorList>
    </citation>
    <scope>NUCLEOTIDE SEQUENCE [LARGE SCALE GENOMIC DNA]</scope>
    <source>
        <strain evidence="1 2">TC 32-1</strain>
    </source>
</reference>
<dbReference type="EMBL" id="KI925463">
    <property type="protein sequence ID" value="ETW77627.1"/>
    <property type="molecule type" value="Genomic_DNA"/>
</dbReference>
<organism evidence="1 2">
    <name type="scientific">Heterobasidion irregulare (strain TC 32-1)</name>
    <dbReference type="NCBI Taxonomy" id="747525"/>
    <lineage>
        <taxon>Eukaryota</taxon>
        <taxon>Fungi</taxon>
        <taxon>Dikarya</taxon>
        <taxon>Basidiomycota</taxon>
        <taxon>Agaricomycotina</taxon>
        <taxon>Agaricomycetes</taxon>
        <taxon>Russulales</taxon>
        <taxon>Bondarzewiaceae</taxon>
        <taxon>Heterobasidion</taxon>
        <taxon>Heterobasidion annosum species complex</taxon>
    </lineage>
</organism>
<accession>W4JVQ8</accession>